<feature type="compositionally biased region" description="Low complexity" evidence="1">
    <location>
        <begin position="187"/>
        <end position="201"/>
    </location>
</feature>
<evidence type="ECO:0000259" key="3">
    <source>
        <dbReference type="PROSITE" id="PS50191"/>
    </source>
</evidence>
<reference evidence="4 5" key="1">
    <citation type="submission" date="2021-02" db="EMBL/GenBank/DDBJ databases">
        <title>Genome assembly of Pseudopithomyces chartarum.</title>
        <authorList>
            <person name="Jauregui R."/>
            <person name="Singh J."/>
            <person name="Voisey C."/>
        </authorList>
    </citation>
    <scope>NUCLEOTIDE SEQUENCE [LARGE SCALE GENOMIC DNA]</scope>
    <source>
        <strain evidence="4 5">AGR01</strain>
    </source>
</reference>
<dbReference type="AlphaFoldDB" id="A0AAN6REQ8"/>
<dbReference type="Pfam" id="PF00650">
    <property type="entry name" value="CRAL_TRIO"/>
    <property type="match status" value="1"/>
</dbReference>
<organism evidence="4 5">
    <name type="scientific">Pseudopithomyces chartarum</name>
    <dbReference type="NCBI Taxonomy" id="1892770"/>
    <lineage>
        <taxon>Eukaryota</taxon>
        <taxon>Fungi</taxon>
        <taxon>Dikarya</taxon>
        <taxon>Ascomycota</taxon>
        <taxon>Pezizomycotina</taxon>
        <taxon>Dothideomycetes</taxon>
        <taxon>Pleosporomycetidae</taxon>
        <taxon>Pleosporales</taxon>
        <taxon>Massarineae</taxon>
        <taxon>Didymosphaeriaceae</taxon>
        <taxon>Pseudopithomyces</taxon>
    </lineage>
</organism>
<keyword evidence="2" id="KW-1133">Transmembrane helix</keyword>
<dbReference type="CDD" id="cd00170">
    <property type="entry name" value="SEC14"/>
    <property type="match status" value="1"/>
</dbReference>
<dbReference type="PROSITE" id="PS50191">
    <property type="entry name" value="CRAL_TRIO"/>
    <property type="match status" value="1"/>
</dbReference>
<protein>
    <recommendedName>
        <fullName evidence="3">CRAL-TRIO domain-containing protein</fullName>
    </recommendedName>
</protein>
<keyword evidence="2" id="KW-0472">Membrane</keyword>
<proteinExistence type="predicted"/>
<evidence type="ECO:0000256" key="2">
    <source>
        <dbReference type="SAM" id="Phobius"/>
    </source>
</evidence>
<dbReference type="PANTHER" id="PTHR46590:SF1">
    <property type="entry name" value="PHOSPHATIDYLINOSITOL TRANSFER PROTEIN CSR1"/>
    <property type="match status" value="1"/>
</dbReference>
<dbReference type="InterPro" id="IPR001251">
    <property type="entry name" value="CRAL-TRIO_dom"/>
</dbReference>
<dbReference type="SMART" id="SM00516">
    <property type="entry name" value="SEC14"/>
    <property type="match status" value="1"/>
</dbReference>
<dbReference type="SMART" id="SM01100">
    <property type="entry name" value="CRAL_TRIO_N"/>
    <property type="match status" value="1"/>
</dbReference>
<name>A0AAN6REQ8_9PLEO</name>
<evidence type="ECO:0000256" key="1">
    <source>
        <dbReference type="SAM" id="MobiDB-lite"/>
    </source>
</evidence>
<keyword evidence="2" id="KW-0812">Transmembrane</keyword>
<dbReference type="EMBL" id="WVTA01000009">
    <property type="protein sequence ID" value="KAK3207423.1"/>
    <property type="molecule type" value="Genomic_DNA"/>
</dbReference>
<keyword evidence="5" id="KW-1185">Reference proteome</keyword>
<comment type="caution">
    <text evidence="4">The sequence shown here is derived from an EMBL/GenBank/DDBJ whole genome shotgun (WGS) entry which is preliminary data.</text>
</comment>
<accession>A0AAN6REQ8</accession>
<gene>
    <name evidence="4" type="ORF">GRF29_103g957458</name>
</gene>
<feature type="region of interest" description="Disordered" evidence="1">
    <location>
        <begin position="144"/>
        <end position="215"/>
    </location>
</feature>
<feature type="domain" description="CRAL-TRIO" evidence="3">
    <location>
        <begin position="307"/>
        <end position="466"/>
    </location>
</feature>
<feature type="compositionally biased region" description="Basic residues" evidence="1">
    <location>
        <begin position="167"/>
        <end position="178"/>
    </location>
</feature>
<dbReference type="InterPro" id="IPR052432">
    <property type="entry name" value="PITP/CRAL-TRIO"/>
</dbReference>
<dbReference type="Proteomes" id="UP001280581">
    <property type="component" value="Unassembled WGS sequence"/>
</dbReference>
<evidence type="ECO:0000313" key="5">
    <source>
        <dbReference type="Proteomes" id="UP001280581"/>
    </source>
</evidence>
<dbReference type="Pfam" id="PF03765">
    <property type="entry name" value="CRAL_TRIO_N"/>
    <property type="match status" value="1"/>
</dbReference>
<dbReference type="InterPro" id="IPR036865">
    <property type="entry name" value="CRAL-TRIO_dom_sf"/>
</dbReference>
<sequence>MSLRVRAVRRALPHFTPQKRPSALYRAAQQARAPTASRAHARPYFYRIHISHNPPIAHKQSASGYFAALVVLGLVVGGALFYPAATDHHTPVSTFEYTDRTDSYLVMAPNTPPGRPGTLTPEQEVKLRELWAATMKVFGALDEEASTAETAPQPTPSETTDKDGKKDKKKSRLHVFRRNKGEKGGDSEPASGTSTPATSTPDISKMSLSEDDKHGQNKEFKDAIANTAPEDLRKAFWSMVKLDHPDALLLRFLRARKWDVEKALIMMISTMHWRLEQMHVDDDIMKNGEEAALKECKSDDPKVKKEGEDFLQQLRMGKSYLHGLDAEGRPMCIVRARLHRAGEQSETSLERFTVYTIETARLLLRPPIDTATIVFDMTDFSLANMDYAPVKFMIKCFEANYPESLGTVLVYKAPWIFNTIWNVIKGWLDPVVAGKVHFAKTVDDLQKFVPKSQIPKELGGDDPYEYSFAEPTEGENAKMADASRTTLETERQDLVAKYEKTIFEWIAEGESTNSLEQRRKERDSVAESLRNNYWKLDPYVRARSLYDRIGLIGEGGKLSFYPSTEKENVKPAVDTSADDLD</sequence>
<evidence type="ECO:0000313" key="4">
    <source>
        <dbReference type="EMBL" id="KAK3207423.1"/>
    </source>
</evidence>
<dbReference type="InterPro" id="IPR036273">
    <property type="entry name" value="CRAL/TRIO_N_dom_sf"/>
</dbReference>
<feature type="compositionally biased region" description="Polar residues" evidence="1">
    <location>
        <begin position="147"/>
        <end position="158"/>
    </location>
</feature>
<dbReference type="InterPro" id="IPR011074">
    <property type="entry name" value="CRAL/TRIO_N_dom"/>
</dbReference>
<dbReference type="SUPFAM" id="SSF52087">
    <property type="entry name" value="CRAL/TRIO domain"/>
    <property type="match status" value="1"/>
</dbReference>
<feature type="region of interest" description="Disordered" evidence="1">
    <location>
        <begin position="560"/>
        <end position="581"/>
    </location>
</feature>
<feature type="transmembrane region" description="Helical" evidence="2">
    <location>
        <begin position="65"/>
        <end position="85"/>
    </location>
</feature>
<dbReference type="PANTHER" id="PTHR46590">
    <property type="entry name" value="PHOSPHATIDYLINOSITOL TRANSFER PROTEIN CSR1-RELATED"/>
    <property type="match status" value="1"/>
</dbReference>
<dbReference type="SUPFAM" id="SSF46938">
    <property type="entry name" value="CRAL/TRIO N-terminal domain"/>
    <property type="match status" value="1"/>
</dbReference>
<dbReference type="Gene3D" id="3.40.525.10">
    <property type="entry name" value="CRAL-TRIO lipid binding domain"/>
    <property type="match status" value="1"/>
</dbReference>